<dbReference type="RefSeq" id="XP_015407373.1">
    <property type="nucleotide sequence ID" value="XM_015550522.1"/>
</dbReference>
<dbReference type="Pfam" id="PF02221">
    <property type="entry name" value="E1_DerP2_DerF2"/>
    <property type="match status" value="1"/>
</dbReference>
<organism evidence="9 10">
    <name type="scientific">Aspergillus nomiae NRRL (strain ATCC 15546 / NRRL 13137 / CBS 260.88 / M93)</name>
    <dbReference type="NCBI Taxonomy" id="1509407"/>
    <lineage>
        <taxon>Eukaryota</taxon>
        <taxon>Fungi</taxon>
        <taxon>Dikarya</taxon>
        <taxon>Ascomycota</taxon>
        <taxon>Pezizomycotina</taxon>
        <taxon>Eurotiomycetes</taxon>
        <taxon>Eurotiomycetidae</taxon>
        <taxon>Eurotiales</taxon>
        <taxon>Aspergillaceae</taxon>
        <taxon>Aspergillus</taxon>
        <taxon>Aspergillus subgen. Circumdati</taxon>
    </lineage>
</organism>
<evidence type="ECO:0000256" key="4">
    <source>
        <dbReference type="ARBA" id="ARBA00016056"/>
    </source>
</evidence>
<protein>
    <recommendedName>
        <fullName evidence="4">Phosphatidylglycerol/phosphatidylinositol transfer protein</fullName>
    </recommendedName>
</protein>
<reference evidence="9 10" key="1">
    <citation type="submission" date="2014-06" db="EMBL/GenBank/DDBJ databases">
        <title>The Genome of the Aflatoxigenic Filamentous Fungus Aspergillus nomius.</title>
        <authorList>
            <person name="Moore M.G."/>
            <person name="Shannon B.M."/>
            <person name="Brian M.M."/>
        </authorList>
    </citation>
    <scope>NUCLEOTIDE SEQUENCE [LARGE SCALE GENOMIC DNA]</scope>
    <source>
        <strain evidence="9 10">NRRL 13137</strain>
    </source>
</reference>
<keyword evidence="10" id="KW-1185">Reference proteome</keyword>
<name>A0A0L1J465_ASPN3</name>
<dbReference type="GO" id="GO:0032934">
    <property type="term" value="F:sterol binding"/>
    <property type="evidence" value="ECO:0007669"/>
    <property type="project" value="InterPro"/>
</dbReference>
<evidence type="ECO:0000256" key="7">
    <source>
        <dbReference type="ARBA" id="ARBA00023055"/>
    </source>
</evidence>
<feature type="non-terminal residue" evidence="9">
    <location>
        <position position="1"/>
    </location>
</feature>
<dbReference type="GO" id="GO:0032366">
    <property type="term" value="P:intracellular sterol transport"/>
    <property type="evidence" value="ECO:0007669"/>
    <property type="project" value="InterPro"/>
</dbReference>
<dbReference type="SMART" id="SM00737">
    <property type="entry name" value="ML"/>
    <property type="match status" value="1"/>
</dbReference>
<dbReference type="Proteomes" id="UP000037505">
    <property type="component" value="Unassembled WGS sequence"/>
</dbReference>
<dbReference type="OrthoDB" id="6409159at2759"/>
<gene>
    <name evidence="9" type="ORF">ANOM_005265</name>
</gene>
<keyword evidence="5" id="KW-0813">Transport</keyword>
<proteinExistence type="inferred from homology"/>
<evidence type="ECO:0000256" key="3">
    <source>
        <dbReference type="ARBA" id="ARBA00011245"/>
    </source>
</evidence>
<keyword evidence="6" id="KW-0732">Signal</keyword>
<keyword evidence="7" id="KW-0445">Lipid transport</keyword>
<dbReference type="PANTHER" id="PTHR11306:SF0">
    <property type="entry name" value="PHOSPHATIDYLGLYCEROL_PHOSPHATIDYLINOSITOL TRANSFER PROTEIN"/>
    <property type="match status" value="1"/>
</dbReference>
<dbReference type="CDD" id="cd00917">
    <property type="entry name" value="PG-PI_TP"/>
    <property type="match status" value="1"/>
</dbReference>
<sequence length="196" mass="21316">LYSILHLLLIRSHEVLQTLAIMKFLSTAAALLVCLAPISTSARSLDFLKSSQSPIQAQGKSVAGDNPLEYCNDPSGDVLDIKQVDLAPNPPLPGKTLVITASGTLREKIEEGAYVLLEVKYGLITLLRQTADLCEQLVNVDLKCPLGPGDMTLTKQVELPKQIPPGKYNVQADVFTKDDERITCLKAVNVEFKGPF</sequence>
<feature type="domain" description="MD-2-related lipid-recognition" evidence="8">
    <location>
        <begin position="68"/>
        <end position="189"/>
    </location>
</feature>
<accession>A0A0L1J465</accession>
<evidence type="ECO:0000313" key="10">
    <source>
        <dbReference type="Proteomes" id="UP000037505"/>
    </source>
</evidence>
<comment type="similarity">
    <text evidence="2">Belongs to the NPC2 family.</text>
</comment>
<dbReference type="Gene3D" id="2.60.40.770">
    <property type="match status" value="1"/>
</dbReference>
<comment type="subunit">
    <text evidence="3">Monomer.</text>
</comment>
<dbReference type="PANTHER" id="PTHR11306">
    <property type="entry name" value="NIEMANN PICK TYPE C2 PROTEIN NPC2-RELATED"/>
    <property type="match status" value="1"/>
</dbReference>
<evidence type="ECO:0000256" key="5">
    <source>
        <dbReference type="ARBA" id="ARBA00022448"/>
    </source>
</evidence>
<dbReference type="STRING" id="1509407.A0A0L1J465"/>
<dbReference type="InterPro" id="IPR039670">
    <property type="entry name" value="NPC2-like"/>
</dbReference>
<dbReference type="GeneID" id="26807069"/>
<dbReference type="InterPro" id="IPR003172">
    <property type="entry name" value="ML_dom"/>
</dbReference>
<dbReference type="FunFam" id="2.60.40.770:FF:000004">
    <property type="entry name" value="Phosphatidylglycerol/phosphatidylinositol transfer protein"/>
    <property type="match status" value="1"/>
</dbReference>
<evidence type="ECO:0000256" key="2">
    <source>
        <dbReference type="ARBA" id="ARBA00006370"/>
    </source>
</evidence>
<dbReference type="InterPro" id="IPR014756">
    <property type="entry name" value="Ig_E-set"/>
</dbReference>
<evidence type="ECO:0000256" key="6">
    <source>
        <dbReference type="ARBA" id="ARBA00022729"/>
    </source>
</evidence>
<evidence type="ECO:0000256" key="1">
    <source>
        <dbReference type="ARBA" id="ARBA00002053"/>
    </source>
</evidence>
<dbReference type="EMBL" id="JNOM01000115">
    <property type="protein sequence ID" value="KNG86450.1"/>
    <property type="molecule type" value="Genomic_DNA"/>
</dbReference>
<dbReference type="InterPro" id="IPR033917">
    <property type="entry name" value="ML_PG-PI_TP"/>
</dbReference>
<dbReference type="AlphaFoldDB" id="A0A0L1J465"/>
<dbReference type="SUPFAM" id="SSF81296">
    <property type="entry name" value="E set domains"/>
    <property type="match status" value="1"/>
</dbReference>
<comment type="caution">
    <text evidence="9">The sequence shown here is derived from an EMBL/GenBank/DDBJ whole genome shotgun (WGS) entry which is preliminary data.</text>
</comment>
<comment type="function">
    <text evidence="1">Catalyzes the intermembrane transfer of phosphatidylglycerol and phosphatidylinositol.</text>
</comment>
<evidence type="ECO:0000313" key="9">
    <source>
        <dbReference type="EMBL" id="KNG86450.1"/>
    </source>
</evidence>
<evidence type="ECO:0000259" key="8">
    <source>
        <dbReference type="SMART" id="SM00737"/>
    </source>
</evidence>